<dbReference type="RefSeq" id="WP_009538580.1">
    <property type="nucleotide sequence ID" value="NZ_ANHY01000002.1"/>
</dbReference>
<feature type="transmembrane region" description="Helical" evidence="6">
    <location>
        <begin position="130"/>
        <end position="151"/>
    </location>
</feature>
<evidence type="ECO:0000259" key="8">
    <source>
        <dbReference type="Pfam" id="PF19358"/>
    </source>
</evidence>
<evidence type="ECO:0000256" key="6">
    <source>
        <dbReference type="SAM" id="Phobius"/>
    </source>
</evidence>
<dbReference type="eggNOG" id="COG3307">
    <property type="taxonomic scope" value="Bacteria"/>
</dbReference>
<keyword evidence="2 6" id="KW-0812">Transmembrane</keyword>
<evidence type="ECO:0000259" key="7">
    <source>
        <dbReference type="Pfam" id="PF04932"/>
    </source>
</evidence>
<dbReference type="Proteomes" id="UP000009881">
    <property type="component" value="Unassembled WGS sequence"/>
</dbReference>
<dbReference type="Pfam" id="PF19358">
    <property type="entry name" value="DUF5935"/>
    <property type="match status" value="1"/>
</dbReference>
<feature type="transmembrane region" description="Helical" evidence="6">
    <location>
        <begin position="199"/>
        <end position="231"/>
    </location>
</feature>
<keyword evidence="4 6" id="KW-0472">Membrane</keyword>
<dbReference type="PANTHER" id="PTHR37422">
    <property type="entry name" value="TEICHURONIC ACID BIOSYNTHESIS PROTEIN TUAE"/>
    <property type="match status" value="1"/>
</dbReference>
<dbReference type="InterPro" id="IPR007016">
    <property type="entry name" value="O-antigen_ligase-rel_domated"/>
</dbReference>
<feature type="transmembrane region" description="Helical" evidence="6">
    <location>
        <begin position="237"/>
        <end position="254"/>
    </location>
</feature>
<keyword evidence="3 6" id="KW-1133">Transmembrane helix</keyword>
<proteinExistence type="predicted"/>
<name>K9HR56_9PROT</name>
<comment type="caution">
    <text evidence="9">The sequence shown here is derived from an EMBL/GenBank/DDBJ whole genome shotgun (WGS) entry which is preliminary data.</text>
</comment>
<feature type="transmembrane region" description="Helical" evidence="6">
    <location>
        <begin position="47"/>
        <end position="64"/>
    </location>
</feature>
<dbReference type="PATRIC" id="fig|1238182.3.peg.129"/>
<feature type="region of interest" description="Disordered" evidence="5">
    <location>
        <begin position="419"/>
        <end position="455"/>
    </location>
</feature>
<feature type="transmembrane region" description="Helical" evidence="6">
    <location>
        <begin position="76"/>
        <end position="95"/>
    </location>
</feature>
<feature type="domain" description="O-antigen ligase-related" evidence="7">
    <location>
        <begin position="201"/>
        <end position="339"/>
    </location>
</feature>
<dbReference type="OrthoDB" id="9772644at2"/>
<keyword evidence="10" id="KW-1185">Reference proteome</keyword>
<feature type="transmembrane region" description="Helical" evidence="6">
    <location>
        <begin position="171"/>
        <end position="187"/>
    </location>
</feature>
<evidence type="ECO:0000256" key="4">
    <source>
        <dbReference type="ARBA" id="ARBA00023136"/>
    </source>
</evidence>
<gene>
    <name evidence="9" type="ORF">C882_1591</name>
</gene>
<evidence type="ECO:0000256" key="2">
    <source>
        <dbReference type="ARBA" id="ARBA00022692"/>
    </source>
</evidence>
<dbReference type="InterPro" id="IPR045979">
    <property type="entry name" value="DUF5935"/>
</dbReference>
<dbReference type="GO" id="GO:0016020">
    <property type="term" value="C:membrane"/>
    <property type="evidence" value="ECO:0007669"/>
    <property type="project" value="UniProtKB-SubCell"/>
</dbReference>
<feature type="transmembrane region" description="Helical" evidence="6">
    <location>
        <begin position="364"/>
        <end position="387"/>
    </location>
</feature>
<organism evidence="9 10">
    <name type="scientific">Caenispirillum salinarum AK4</name>
    <dbReference type="NCBI Taxonomy" id="1238182"/>
    <lineage>
        <taxon>Bacteria</taxon>
        <taxon>Pseudomonadati</taxon>
        <taxon>Pseudomonadota</taxon>
        <taxon>Alphaproteobacteria</taxon>
        <taxon>Rhodospirillales</taxon>
        <taxon>Novispirillaceae</taxon>
        <taxon>Caenispirillum</taxon>
    </lineage>
</organism>
<dbReference type="Pfam" id="PF04932">
    <property type="entry name" value="Wzy_C"/>
    <property type="match status" value="1"/>
</dbReference>
<dbReference type="EMBL" id="ANHY01000002">
    <property type="protein sequence ID" value="EKV32753.1"/>
    <property type="molecule type" value="Genomic_DNA"/>
</dbReference>
<protein>
    <recommendedName>
        <fullName evidence="11">O-glycosylation ligase, exosortase A system-associated</fullName>
    </recommendedName>
</protein>
<dbReference type="AlphaFoldDB" id="K9HR56"/>
<feature type="domain" description="DUF5935" evidence="8">
    <location>
        <begin position="1"/>
        <end position="187"/>
    </location>
</feature>
<sequence>MRDIFIIMFMVGIVPAILRWPFLGILGWCVVSYMNPHQLGWGRVNDLPFGMLIGLATIFSFMISSGYRKTVPLTPITVLLLVFFGYMTMTTIMALAPGSAYEKWDKVFKVLLMTFITIPMMASRERIHAFVWVIVLCIGFYGVKGGLFTLINGGGYRVWGPPNTMIEDNNHLALALIMLLPMVRYLHLQSGDVWIRRGLLLAMALIGASIIGSYSRGAFVAGSACLFWLFLKSRHKMAIIGLGVFALILGLSVMPPEWMARMATIQSYTEDSSVQGRFDAWTFAWRLAQMRPLFGGGFNPIDSGLFLALVPDGEVARAFHSNYFEVLGEHGFIGLALFLAILAAGFFTAGSITRQVRHAPGYEWARDLASMVQVSLVAYAVGGLFLNMATFDLFYHILVILVMLRLVIEGDAVATPKPATLAEQARASRRPPQGVPTPASPGGSPMRPQRGHGGS</sequence>
<accession>K9HR56</accession>
<comment type="subcellular location">
    <subcellularLocation>
        <location evidence="1">Membrane</location>
        <topology evidence="1">Multi-pass membrane protein</topology>
    </subcellularLocation>
</comment>
<dbReference type="NCBIfam" id="TIGR03097">
    <property type="entry name" value="PEP_O_lig_1"/>
    <property type="match status" value="1"/>
</dbReference>
<evidence type="ECO:0000256" key="5">
    <source>
        <dbReference type="SAM" id="MobiDB-lite"/>
    </source>
</evidence>
<evidence type="ECO:0000256" key="3">
    <source>
        <dbReference type="ARBA" id="ARBA00022989"/>
    </source>
</evidence>
<dbReference type="InterPro" id="IPR017528">
    <property type="entry name" value="CHP03097O-antigen_lig-rel"/>
</dbReference>
<evidence type="ECO:0000313" key="10">
    <source>
        <dbReference type="Proteomes" id="UP000009881"/>
    </source>
</evidence>
<feature type="transmembrane region" description="Helical" evidence="6">
    <location>
        <begin position="331"/>
        <end position="352"/>
    </location>
</feature>
<evidence type="ECO:0000256" key="1">
    <source>
        <dbReference type="ARBA" id="ARBA00004141"/>
    </source>
</evidence>
<evidence type="ECO:0008006" key="11">
    <source>
        <dbReference type="Google" id="ProtNLM"/>
    </source>
</evidence>
<feature type="transmembrane region" description="Helical" evidence="6">
    <location>
        <begin position="7"/>
        <end position="35"/>
    </location>
</feature>
<dbReference type="STRING" id="1238182.C882_1591"/>
<dbReference type="PANTHER" id="PTHR37422:SF13">
    <property type="entry name" value="LIPOPOLYSACCHARIDE BIOSYNTHESIS PROTEIN PA4999-RELATED"/>
    <property type="match status" value="1"/>
</dbReference>
<evidence type="ECO:0000313" key="9">
    <source>
        <dbReference type="EMBL" id="EKV32753.1"/>
    </source>
</evidence>
<dbReference type="InterPro" id="IPR051533">
    <property type="entry name" value="WaaL-like"/>
</dbReference>
<reference evidence="9 10" key="1">
    <citation type="journal article" date="2013" name="Genome Announc.">
        <title>Draft Genome Sequence of an Alphaproteobacterium, Caenispirillum salinarum AK4(T), Isolated from a Solar Saltern.</title>
        <authorList>
            <person name="Khatri I."/>
            <person name="Singh A."/>
            <person name="Korpole S."/>
            <person name="Pinnaka A.K."/>
            <person name="Subramanian S."/>
        </authorList>
    </citation>
    <scope>NUCLEOTIDE SEQUENCE [LARGE SCALE GENOMIC DNA]</scope>
    <source>
        <strain evidence="9 10">AK4</strain>
    </source>
</reference>